<keyword evidence="2" id="KW-1185">Reference proteome</keyword>
<sequence length="79" mass="9364">MITIYHQSNDNDIVAWKDRLEQLIVKHEFVVQDQIDVSTLVDDEEIVKGKQAIENYLEGLEQFVNGWYEDHCDMYNFNA</sequence>
<dbReference type="Proteomes" id="UP000260823">
    <property type="component" value="Unassembled WGS sequence"/>
</dbReference>
<organism evidence="1 2">
    <name type="scientific">Mucilaginibacter terrenus</name>
    <dbReference type="NCBI Taxonomy" id="2482727"/>
    <lineage>
        <taxon>Bacteria</taxon>
        <taxon>Pseudomonadati</taxon>
        <taxon>Bacteroidota</taxon>
        <taxon>Sphingobacteriia</taxon>
        <taxon>Sphingobacteriales</taxon>
        <taxon>Sphingobacteriaceae</taxon>
        <taxon>Mucilaginibacter</taxon>
    </lineage>
</organism>
<protein>
    <submittedName>
        <fullName evidence="1">Uncharacterized protein</fullName>
    </submittedName>
</protein>
<accession>A0A3E2NWF9</accession>
<dbReference type="RefSeq" id="WP_117382199.1">
    <property type="nucleotide sequence ID" value="NZ_QWDE01000001.1"/>
</dbReference>
<dbReference type="OrthoDB" id="799406at2"/>
<comment type="caution">
    <text evidence="1">The sequence shown here is derived from an EMBL/GenBank/DDBJ whole genome shotgun (WGS) entry which is preliminary data.</text>
</comment>
<reference evidence="1 2" key="1">
    <citation type="submission" date="2018-08" db="EMBL/GenBank/DDBJ databases">
        <title>Mucilaginibacter terrae sp. nov., isolated from manganese diggings.</title>
        <authorList>
            <person name="Huang Y."/>
            <person name="Zhou Z."/>
        </authorList>
    </citation>
    <scope>NUCLEOTIDE SEQUENCE [LARGE SCALE GENOMIC DNA]</scope>
    <source>
        <strain evidence="1 2">ZH6</strain>
    </source>
</reference>
<dbReference type="EMBL" id="QWDE01000001">
    <property type="protein sequence ID" value="RFZ85299.1"/>
    <property type="molecule type" value="Genomic_DNA"/>
</dbReference>
<dbReference type="AlphaFoldDB" id="A0A3E2NWF9"/>
<name>A0A3E2NWF9_9SPHI</name>
<evidence type="ECO:0000313" key="2">
    <source>
        <dbReference type="Proteomes" id="UP000260823"/>
    </source>
</evidence>
<gene>
    <name evidence="1" type="ORF">DYU05_06800</name>
</gene>
<evidence type="ECO:0000313" key="1">
    <source>
        <dbReference type="EMBL" id="RFZ85299.1"/>
    </source>
</evidence>
<proteinExistence type="predicted"/>